<reference evidence="2 3" key="1">
    <citation type="submission" date="2014-05" db="EMBL/GenBank/DDBJ databases">
        <title>ATOL: Assembling a taxonomically balanced genome-scale reconstruction of the evolutionary history of the Enterobacteriaceae.</title>
        <authorList>
            <person name="Plunkett G.III."/>
            <person name="Neeno-Eckwall E.C."/>
            <person name="Glasner J.D."/>
            <person name="Perna N.T."/>
        </authorList>
    </citation>
    <scope>NUCLEOTIDE SEQUENCE [LARGE SCALE GENOMIC DNA]</scope>
    <source>
        <strain evidence="2 3">ATCC 33852</strain>
    </source>
</reference>
<evidence type="ECO:0000256" key="1">
    <source>
        <dbReference type="SAM" id="SignalP"/>
    </source>
</evidence>
<organism evidence="2 3">
    <name type="scientific">Ewingella americana (strain ATCC 33852 / DSM 4580 / CCUG 14506 / JCM 5911 / LMG 7869 / NCTC 12157 / CDC 1468-78)</name>
    <dbReference type="NCBI Taxonomy" id="910964"/>
    <lineage>
        <taxon>Bacteria</taxon>
        <taxon>Pseudomonadati</taxon>
        <taxon>Pseudomonadota</taxon>
        <taxon>Gammaproteobacteria</taxon>
        <taxon>Enterobacterales</taxon>
        <taxon>Yersiniaceae</taxon>
        <taxon>Ewingella</taxon>
    </lineage>
</organism>
<accession>A0A085G6E0</accession>
<sequence>MEFKTGLKMSIAGLLAMTAWSAQADYQCSANPQDDVVIKPQTVQVVGASGNLLITPNGDVTLNGKQPTLSAKQRQEAIDYQAALRRDLPWIDQGATAHLEKGRVAMDKVIVEKLGSDSNVRNRLTTLNTQLKQQMNRIIEHRSDGLTYHYKAVDQVKEDGRRILEQSMGGVMQDSLNEMGVKQATSGGNPLQAVMGNLGGLQQAVQNEWSKQEQDFKTFGDDVCKRVTSLDTQHKTLLASLK</sequence>
<protein>
    <submittedName>
        <fullName evidence="2">YggN family protein</fullName>
    </submittedName>
</protein>
<dbReference type="OrthoDB" id="7057921at2"/>
<feature type="chain" id="PRO_5001790893" evidence="1">
    <location>
        <begin position="25"/>
        <end position="242"/>
    </location>
</feature>
<evidence type="ECO:0000313" key="3">
    <source>
        <dbReference type="Proteomes" id="UP000028640"/>
    </source>
</evidence>
<proteinExistence type="predicted"/>
<evidence type="ECO:0000313" key="2">
    <source>
        <dbReference type="EMBL" id="KFC79285.1"/>
    </source>
</evidence>
<dbReference type="Proteomes" id="UP000028640">
    <property type="component" value="Unassembled WGS sequence"/>
</dbReference>
<dbReference type="NCBIfam" id="NF007913">
    <property type="entry name" value="PRK10626.1"/>
    <property type="match status" value="1"/>
</dbReference>
<dbReference type="STRING" id="910964.GEAM_3092"/>
<keyword evidence="3" id="KW-1185">Reference proteome</keyword>
<dbReference type="Pfam" id="PF11101">
    <property type="entry name" value="DUF2884"/>
    <property type="match status" value="1"/>
</dbReference>
<dbReference type="EMBL" id="JMPJ01000065">
    <property type="protein sequence ID" value="KFC79285.1"/>
    <property type="molecule type" value="Genomic_DNA"/>
</dbReference>
<dbReference type="AlphaFoldDB" id="A0A085G6E0"/>
<keyword evidence="1" id="KW-0732">Signal</keyword>
<dbReference type="RefSeq" id="WP_034793114.1">
    <property type="nucleotide sequence ID" value="NZ_JMPJ01000065.1"/>
</dbReference>
<comment type="caution">
    <text evidence="2">The sequence shown here is derived from an EMBL/GenBank/DDBJ whole genome shotgun (WGS) entry which is preliminary data.</text>
</comment>
<gene>
    <name evidence="2" type="ORF">GEAM_3092</name>
</gene>
<dbReference type="eggNOG" id="ENOG502Z7J1">
    <property type="taxonomic scope" value="Bacteria"/>
</dbReference>
<dbReference type="InterPro" id="IPR021307">
    <property type="entry name" value="DUF2884"/>
</dbReference>
<feature type="signal peptide" evidence="1">
    <location>
        <begin position="1"/>
        <end position="24"/>
    </location>
</feature>
<dbReference type="GeneID" id="78381577"/>
<name>A0A085G6E0_EWIA3</name>